<dbReference type="InterPro" id="IPR012914">
    <property type="entry name" value="PucR_dom"/>
</dbReference>
<dbReference type="InterPro" id="IPR041522">
    <property type="entry name" value="CdaR_GGDEF"/>
</dbReference>
<reference evidence="5" key="2">
    <citation type="submission" date="2020-09" db="EMBL/GenBank/DDBJ databases">
        <authorList>
            <person name="Sun Q."/>
            <person name="Zhou Y."/>
        </authorList>
    </citation>
    <scope>NUCLEOTIDE SEQUENCE</scope>
    <source>
        <strain evidence="5">CGMCC 4.5737</strain>
    </source>
</reference>
<dbReference type="Proteomes" id="UP000637578">
    <property type="component" value="Unassembled WGS sequence"/>
</dbReference>
<dbReference type="EMBL" id="BMMK01000003">
    <property type="protein sequence ID" value="GGM40944.1"/>
    <property type="molecule type" value="Genomic_DNA"/>
</dbReference>
<evidence type="ECO:0000259" key="3">
    <source>
        <dbReference type="Pfam" id="PF13556"/>
    </source>
</evidence>
<keyword evidence="6" id="KW-1185">Reference proteome</keyword>
<evidence type="ECO:0000256" key="1">
    <source>
        <dbReference type="ARBA" id="ARBA00006754"/>
    </source>
</evidence>
<evidence type="ECO:0000259" key="2">
    <source>
        <dbReference type="Pfam" id="PF07905"/>
    </source>
</evidence>
<organism evidence="5 6">
    <name type="scientific">Longimycelium tulufanense</name>
    <dbReference type="NCBI Taxonomy" id="907463"/>
    <lineage>
        <taxon>Bacteria</taxon>
        <taxon>Bacillati</taxon>
        <taxon>Actinomycetota</taxon>
        <taxon>Actinomycetes</taxon>
        <taxon>Pseudonocardiales</taxon>
        <taxon>Pseudonocardiaceae</taxon>
        <taxon>Longimycelium</taxon>
    </lineage>
</organism>
<name>A0A8J3FSQ0_9PSEU</name>
<dbReference type="RefSeq" id="WP_189054374.1">
    <property type="nucleotide sequence ID" value="NZ_BMMK01000003.1"/>
</dbReference>
<comment type="caution">
    <text evidence="5">The sequence shown here is derived from an EMBL/GenBank/DDBJ whole genome shotgun (WGS) entry which is preliminary data.</text>
</comment>
<dbReference type="PANTHER" id="PTHR33744:SF17">
    <property type="entry name" value="CONSERVED PROTEIN"/>
    <property type="match status" value="1"/>
</dbReference>
<feature type="domain" description="Purine catabolism PurC-like" evidence="2">
    <location>
        <begin position="6"/>
        <end position="118"/>
    </location>
</feature>
<sequence length="522" mass="55507">MLLRTLLEARELKLSVLVGADALDRPLRWAFTTDLRDPRRYLSGGELVLTGMMWRRGPADSERFVSAVVEAGVAAVVAGTAGVGAVPEDMVEACRRYGLPLLEVAEDISFATITERVILTLAAERSGQASEQATALERHRQLVTAVAEGGGLGELLRLGAAELGADCRVVTPTGRLVAGTGPELLPGQRAELARRFLLADRLPRTVRLPGHGPVGLLAAGARGGNRLTSWALAVDGDLERRPEPQRALATELAGLVGLERVRAEERRRIENRPAATLARLVLTEGGGHAEIATRLGAAGFDPELPLRVLSAEVVGVPVAFAGTLLDELVAELVPHALVAPTGEEALAVVAAPPDRLGALVGQLREGARVVQAGLGAARLVIGVSGPVAVAGVRAAAVEARSARRLAVHRDPRGGVLSGEEIASHQLLLATVPDELRDSFRARLLGPLREYDAEHGSDLVHTLRVFLDCACSWTRTAAQLHLHVNTLRYRMGRIEELTGRRMSSFADRVDLFLALELGPTPQP</sequence>
<evidence type="ECO:0000259" key="4">
    <source>
        <dbReference type="Pfam" id="PF17853"/>
    </source>
</evidence>
<comment type="similarity">
    <text evidence="1">Belongs to the CdaR family.</text>
</comment>
<dbReference type="Pfam" id="PF17853">
    <property type="entry name" value="GGDEF_2"/>
    <property type="match status" value="1"/>
</dbReference>
<dbReference type="Pfam" id="PF07905">
    <property type="entry name" value="PucR"/>
    <property type="match status" value="1"/>
</dbReference>
<dbReference type="InterPro" id="IPR025736">
    <property type="entry name" value="PucR_C-HTH_dom"/>
</dbReference>
<dbReference type="AlphaFoldDB" id="A0A8J3FSQ0"/>
<feature type="domain" description="CdaR GGDEF-like" evidence="4">
    <location>
        <begin position="287"/>
        <end position="405"/>
    </location>
</feature>
<accession>A0A8J3FSQ0</accession>
<reference evidence="5" key="1">
    <citation type="journal article" date="2014" name="Int. J. Syst. Evol. Microbiol.">
        <title>Complete genome sequence of Corynebacterium casei LMG S-19264T (=DSM 44701T), isolated from a smear-ripened cheese.</title>
        <authorList>
            <consortium name="US DOE Joint Genome Institute (JGI-PGF)"/>
            <person name="Walter F."/>
            <person name="Albersmeier A."/>
            <person name="Kalinowski J."/>
            <person name="Ruckert C."/>
        </authorList>
    </citation>
    <scope>NUCLEOTIDE SEQUENCE</scope>
    <source>
        <strain evidence="5">CGMCC 4.5737</strain>
    </source>
</reference>
<dbReference type="InterPro" id="IPR051448">
    <property type="entry name" value="CdaR-like_regulators"/>
</dbReference>
<protein>
    <recommendedName>
        <fullName evidence="7">PucR family transcriptional regulator</fullName>
    </recommendedName>
</protein>
<proteinExistence type="inferred from homology"/>
<dbReference type="PANTHER" id="PTHR33744">
    <property type="entry name" value="CARBOHYDRATE DIACID REGULATOR"/>
    <property type="match status" value="1"/>
</dbReference>
<evidence type="ECO:0008006" key="7">
    <source>
        <dbReference type="Google" id="ProtNLM"/>
    </source>
</evidence>
<gene>
    <name evidence="5" type="ORF">GCM10012275_09890</name>
</gene>
<evidence type="ECO:0000313" key="5">
    <source>
        <dbReference type="EMBL" id="GGM40944.1"/>
    </source>
</evidence>
<dbReference type="InterPro" id="IPR042070">
    <property type="entry name" value="PucR_C-HTH_sf"/>
</dbReference>
<feature type="domain" description="PucR C-terminal helix-turn-helix" evidence="3">
    <location>
        <begin position="458"/>
        <end position="515"/>
    </location>
</feature>
<evidence type="ECO:0000313" key="6">
    <source>
        <dbReference type="Proteomes" id="UP000637578"/>
    </source>
</evidence>
<dbReference type="Gene3D" id="1.10.10.2840">
    <property type="entry name" value="PucR C-terminal helix-turn-helix domain"/>
    <property type="match status" value="1"/>
</dbReference>
<dbReference type="Pfam" id="PF13556">
    <property type="entry name" value="HTH_30"/>
    <property type="match status" value="1"/>
</dbReference>